<dbReference type="EMBL" id="JBHTMB010000012">
    <property type="protein sequence ID" value="MFD1232058.1"/>
    <property type="molecule type" value="Genomic_DNA"/>
</dbReference>
<feature type="transmembrane region" description="Helical" evidence="1">
    <location>
        <begin position="75"/>
        <end position="93"/>
    </location>
</feature>
<name>A0ABW3VCK3_9PSEU</name>
<dbReference type="Proteomes" id="UP001597182">
    <property type="component" value="Unassembled WGS sequence"/>
</dbReference>
<feature type="transmembrane region" description="Helical" evidence="1">
    <location>
        <begin position="51"/>
        <end position="69"/>
    </location>
</feature>
<evidence type="ECO:0000256" key="1">
    <source>
        <dbReference type="SAM" id="Phobius"/>
    </source>
</evidence>
<sequence length="101" mass="11256">MTNQDDQRRLEAIEQHMFADDPEFVRQFRRRCDAVGRSGRTGSGRAGRARWQVWAAATFGLLVFVVGIVTSAPGLALVGALFLVASIWVGRVARARRGRRE</sequence>
<keyword evidence="1" id="KW-1133">Transmembrane helix</keyword>
<keyword evidence="1" id="KW-0472">Membrane</keyword>
<dbReference type="Pfam" id="PF11239">
    <property type="entry name" value="DUF3040"/>
    <property type="match status" value="1"/>
</dbReference>
<keyword evidence="3" id="KW-1185">Reference proteome</keyword>
<accession>A0ABW3VCK3</accession>
<dbReference type="InterPro" id="IPR021401">
    <property type="entry name" value="DUF3040"/>
</dbReference>
<comment type="caution">
    <text evidence="2">The sequence shown here is derived from an EMBL/GenBank/DDBJ whole genome shotgun (WGS) entry which is preliminary data.</text>
</comment>
<gene>
    <name evidence="2" type="ORF">ACFQ34_02060</name>
</gene>
<keyword evidence="1" id="KW-0812">Transmembrane</keyword>
<protein>
    <submittedName>
        <fullName evidence="2">DUF3040 domain-containing protein</fullName>
    </submittedName>
</protein>
<proteinExistence type="predicted"/>
<organism evidence="2 3">
    <name type="scientific">Pseudonocardia benzenivorans</name>
    <dbReference type="NCBI Taxonomy" id="228005"/>
    <lineage>
        <taxon>Bacteria</taxon>
        <taxon>Bacillati</taxon>
        <taxon>Actinomycetota</taxon>
        <taxon>Actinomycetes</taxon>
        <taxon>Pseudonocardiales</taxon>
        <taxon>Pseudonocardiaceae</taxon>
        <taxon>Pseudonocardia</taxon>
    </lineage>
</organism>
<evidence type="ECO:0000313" key="2">
    <source>
        <dbReference type="EMBL" id="MFD1232058.1"/>
    </source>
</evidence>
<reference evidence="3" key="1">
    <citation type="journal article" date="2019" name="Int. J. Syst. Evol. Microbiol.">
        <title>The Global Catalogue of Microorganisms (GCM) 10K type strain sequencing project: providing services to taxonomists for standard genome sequencing and annotation.</title>
        <authorList>
            <consortium name="The Broad Institute Genomics Platform"/>
            <consortium name="The Broad Institute Genome Sequencing Center for Infectious Disease"/>
            <person name="Wu L."/>
            <person name="Ma J."/>
        </authorList>
    </citation>
    <scope>NUCLEOTIDE SEQUENCE [LARGE SCALE GENOMIC DNA]</scope>
    <source>
        <strain evidence="3">CCUG 49018</strain>
    </source>
</reference>
<evidence type="ECO:0000313" key="3">
    <source>
        <dbReference type="Proteomes" id="UP001597182"/>
    </source>
</evidence>
<dbReference type="RefSeq" id="WP_346091032.1">
    <property type="nucleotide sequence ID" value="NZ_BAABKS010000017.1"/>
</dbReference>